<reference evidence="10" key="1">
    <citation type="journal article" date="2014" name="Int. J. Syst. Evol. Microbiol.">
        <title>Complete genome sequence of Corynebacterium casei LMG S-19264T (=DSM 44701T), isolated from a smear-ripened cheese.</title>
        <authorList>
            <consortium name="US DOE Joint Genome Institute (JGI-PGF)"/>
            <person name="Walter F."/>
            <person name="Albersmeier A."/>
            <person name="Kalinowski J."/>
            <person name="Ruckert C."/>
        </authorList>
    </citation>
    <scope>NUCLEOTIDE SEQUENCE</scope>
    <source>
        <strain evidence="10">CGMCC 4.7306</strain>
    </source>
</reference>
<dbReference type="PROSITE" id="PS50937">
    <property type="entry name" value="HTH_MERR_2"/>
    <property type="match status" value="1"/>
</dbReference>
<dbReference type="EMBL" id="BMMZ01000002">
    <property type="protein sequence ID" value="GGL52689.1"/>
    <property type="molecule type" value="Genomic_DNA"/>
</dbReference>
<keyword evidence="2" id="KW-0479">Metal-binding</keyword>
<evidence type="ECO:0000256" key="2">
    <source>
        <dbReference type="ARBA" id="ARBA00022723"/>
    </source>
</evidence>
<dbReference type="Pfam" id="PF09278">
    <property type="entry name" value="MerR-DNA-bind"/>
    <property type="match status" value="1"/>
</dbReference>
<accession>A0A917S3F5</accession>
<dbReference type="GO" id="GO:0006979">
    <property type="term" value="P:response to oxidative stress"/>
    <property type="evidence" value="ECO:0007669"/>
    <property type="project" value="InterPro"/>
</dbReference>
<dbReference type="GO" id="GO:0003677">
    <property type="term" value="F:DNA binding"/>
    <property type="evidence" value="ECO:0007669"/>
    <property type="project" value="UniProtKB-KW"/>
</dbReference>
<evidence type="ECO:0000313" key="10">
    <source>
        <dbReference type="EMBL" id="GGL52689.1"/>
    </source>
</evidence>
<keyword evidence="1" id="KW-0001">2Fe-2S</keyword>
<evidence type="ECO:0000259" key="9">
    <source>
        <dbReference type="PROSITE" id="PS50937"/>
    </source>
</evidence>
<evidence type="ECO:0000256" key="4">
    <source>
        <dbReference type="ARBA" id="ARBA00023014"/>
    </source>
</evidence>
<gene>
    <name evidence="10" type="ORF">GCM10011575_08830</name>
</gene>
<dbReference type="SMART" id="SM00422">
    <property type="entry name" value="HTH_MERR"/>
    <property type="match status" value="1"/>
</dbReference>
<evidence type="ECO:0000256" key="8">
    <source>
        <dbReference type="SAM" id="MobiDB-lite"/>
    </source>
</evidence>
<dbReference type="InterPro" id="IPR047057">
    <property type="entry name" value="MerR_fam"/>
</dbReference>
<dbReference type="SUPFAM" id="SSF46955">
    <property type="entry name" value="Putative DNA-binding domain"/>
    <property type="match status" value="1"/>
</dbReference>
<evidence type="ECO:0000256" key="1">
    <source>
        <dbReference type="ARBA" id="ARBA00022714"/>
    </source>
</evidence>
<dbReference type="NCBIfam" id="TIGR01950">
    <property type="entry name" value="SoxR"/>
    <property type="match status" value="1"/>
</dbReference>
<protein>
    <submittedName>
        <fullName evidence="10">Redox-sensitive transcriptional activator SoxR</fullName>
    </submittedName>
</protein>
<keyword evidence="11" id="KW-1185">Reference proteome</keyword>
<keyword evidence="3" id="KW-0408">Iron</keyword>
<dbReference type="AlphaFoldDB" id="A0A917S3F5"/>
<reference evidence="10" key="2">
    <citation type="submission" date="2020-09" db="EMBL/GenBank/DDBJ databases">
        <authorList>
            <person name="Sun Q."/>
            <person name="Zhou Y."/>
        </authorList>
    </citation>
    <scope>NUCLEOTIDE SEQUENCE</scope>
    <source>
        <strain evidence="10">CGMCC 4.7306</strain>
    </source>
</reference>
<keyword evidence="5" id="KW-0805">Transcription regulation</keyword>
<evidence type="ECO:0000256" key="7">
    <source>
        <dbReference type="ARBA" id="ARBA00023163"/>
    </source>
</evidence>
<evidence type="ECO:0000256" key="5">
    <source>
        <dbReference type="ARBA" id="ARBA00023015"/>
    </source>
</evidence>
<proteinExistence type="predicted"/>
<keyword evidence="6" id="KW-0238">DNA-binding</keyword>
<sequence length="163" mass="17972">MNYMYAARMQTNDLLSIGDVAARSGLAPSAIRFYETHGLVTSVRTAGNQRRFRRSTLRRLAFIRSAQRVGLSLEEITAALSTLPSGRTPTRTDWARLSENWRPRIDEQIQRLVRLRDQLDSCIGCGCLSLQRCALQNPEDKAAASGTGARYLEPASTGTQAAG</sequence>
<evidence type="ECO:0000313" key="11">
    <source>
        <dbReference type="Proteomes" id="UP000613840"/>
    </source>
</evidence>
<dbReference type="PROSITE" id="PS00552">
    <property type="entry name" value="HTH_MERR_1"/>
    <property type="match status" value="1"/>
</dbReference>
<dbReference type="Proteomes" id="UP000613840">
    <property type="component" value="Unassembled WGS sequence"/>
</dbReference>
<dbReference type="InterPro" id="IPR009061">
    <property type="entry name" value="DNA-bd_dom_put_sf"/>
</dbReference>
<evidence type="ECO:0000256" key="3">
    <source>
        <dbReference type="ARBA" id="ARBA00023004"/>
    </source>
</evidence>
<keyword evidence="4" id="KW-0411">Iron-sulfur</keyword>
<feature type="domain" description="HTH merR-type" evidence="9">
    <location>
        <begin position="14"/>
        <end position="82"/>
    </location>
</feature>
<dbReference type="PRINTS" id="PR00040">
    <property type="entry name" value="HTHMERR"/>
</dbReference>
<dbReference type="InterPro" id="IPR015358">
    <property type="entry name" value="Tscrpt_reg_MerR_DNA-bd"/>
</dbReference>
<dbReference type="InterPro" id="IPR010211">
    <property type="entry name" value="Redox-sen_tscrpt-act_SoxR"/>
</dbReference>
<dbReference type="GO" id="GO:0046872">
    <property type="term" value="F:metal ion binding"/>
    <property type="evidence" value="ECO:0007669"/>
    <property type="project" value="UniProtKB-KW"/>
</dbReference>
<comment type="caution">
    <text evidence="10">The sequence shown here is derived from an EMBL/GenBank/DDBJ whole genome shotgun (WGS) entry which is preliminary data.</text>
</comment>
<dbReference type="GO" id="GO:0003700">
    <property type="term" value="F:DNA-binding transcription factor activity"/>
    <property type="evidence" value="ECO:0007669"/>
    <property type="project" value="InterPro"/>
</dbReference>
<feature type="region of interest" description="Disordered" evidence="8">
    <location>
        <begin position="144"/>
        <end position="163"/>
    </location>
</feature>
<keyword evidence="7" id="KW-0804">Transcription</keyword>
<evidence type="ECO:0000256" key="6">
    <source>
        <dbReference type="ARBA" id="ARBA00023125"/>
    </source>
</evidence>
<dbReference type="PANTHER" id="PTHR30204:SF0">
    <property type="entry name" value="REDOX-SENSITIVE TRANSCRIPTIONAL ACTIVATOR SOXR"/>
    <property type="match status" value="1"/>
</dbReference>
<dbReference type="Gene3D" id="1.10.1660.10">
    <property type="match status" value="1"/>
</dbReference>
<dbReference type="GO" id="GO:0051537">
    <property type="term" value="F:2 iron, 2 sulfur cluster binding"/>
    <property type="evidence" value="ECO:0007669"/>
    <property type="project" value="UniProtKB-KW"/>
</dbReference>
<dbReference type="InterPro" id="IPR000551">
    <property type="entry name" value="MerR-type_HTH_dom"/>
</dbReference>
<dbReference type="PANTHER" id="PTHR30204">
    <property type="entry name" value="REDOX-CYCLING DRUG-SENSING TRANSCRIPTIONAL ACTIVATOR SOXR"/>
    <property type="match status" value="1"/>
</dbReference>
<name>A0A917S3F5_9ACTN</name>
<organism evidence="10 11">
    <name type="scientific">Microlunatus endophyticus</name>
    <dbReference type="NCBI Taxonomy" id="1716077"/>
    <lineage>
        <taxon>Bacteria</taxon>
        <taxon>Bacillati</taxon>
        <taxon>Actinomycetota</taxon>
        <taxon>Actinomycetes</taxon>
        <taxon>Propionibacteriales</taxon>
        <taxon>Propionibacteriaceae</taxon>
        <taxon>Microlunatus</taxon>
    </lineage>
</organism>
<dbReference type="Pfam" id="PF00376">
    <property type="entry name" value="MerR"/>
    <property type="match status" value="1"/>
</dbReference>